<keyword evidence="3" id="KW-1185">Reference proteome</keyword>
<evidence type="ECO:0000313" key="2">
    <source>
        <dbReference type="EMBL" id="KZV35204.1"/>
    </source>
</evidence>
<proteinExistence type="predicted"/>
<protein>
    <submittedName>
        <fullName evidence="2">Putative inactive receptor-like protein kinase</fullName>
    </submittedName>
</protein>
<keyword evidence="2" id="KW-0808">Transferase</keyword>
<gene>
    <name evidence="2" type="ORF">F511_09016</name>
</gene>
<name>A0A2Z7BLJ5_9LAMI</name>
<organism evidence="2 3">
    <name type="scientific">Dorcoceras hygrometricum</name>
    <dbReference type="NCBI Taxonomy" id="472368"/>
    <lineage>
        <taxon>Eukaryota</taxon>
        <taxon>Viridiplantae</taxon>
        <taxon>Streptophyta</taxon>
        <taxon>Embryophyta</taxon>
        <taxon>Tracheophyta</taxon>
        <taxon>Spermatophyta</taxon>
        <taxon>Magnoliopsida</taxon>
        <taxon>eudicotyledons</taxon>
        <taxon>Gunneridae</taxon>
        <taxon>Pentapetalae</taxon>
        <taxon>asterids</taxon>
        <taxon>lamiids</taxon>
        <taxon>Lamiales</taxon>
        <taxon>Gesneriaceae</taxon>
        <taxon>Didymocarpoideae</taxon>
        <taxon>Trichosporeae</taxon>
        <taxon>Loxocarpinae</taxon>
        <taxon>Dorcoceras</taxon>
    </lineage>
</organism>
<feature type="signal peptide" evidence="1">
    <location>
        <begin position="1"/>
        <end position="29"/>
    </location>
</feature>
<accession>A0A2Z7BLJ5</accession>
<keyword evidence="2" id="KW-0418">Kinase</keyword>
<dbReference type="GO" id="GO:0016301">
    <property type="term" value="F:kinase activity"/>
    <property type="evidence" value="ECO:0007669"/>
    <property type="project" value="UniProtKB-KW"/>
</dbReference>
<keyword evidence="1" id="KW-0732">Signal</keyword>
<feature type="chain" id="PRO_5016341101" evidence="1">
    <location>
        <begin position="30"/>
        <end position="76"/>
    </location>
</feature>
<evidence type="ECO:0000256" key="1">
    <source>
        <dbReference type="SAM" id="SignalP"/>
    </source>
</evidence>
<dbReference type="Proteomes" id="UP000250235">
    <property type="component" value="Unassembled WGS sequence"/>
</dbReference>
<evidence type="ECO:0000313" key="3">
    <source>
        <dbReference type="Proteomes" id="UP000250235"/>
    </source>
</evidence>
<keyword evidence="2" id="KW-0675">Receptor</keyword>
<dbReference type="OrthoDB" id="1745344at2759"/>
<reference evidence="2 3" key="1">
    <citation type="journal article" date="2015" name="Proc. Natl. Acad. Sci. U.S.A.">
        <title>The resurrection genome of Boea hygrometrica: A blueprint for survival of dehydration.</title>
        <authorList>
            <person name="Xiao L."/>
            <person name="Yang G."/>
            <person name="Zhang L."/>
            <person name="Yang X."/>
            <person name="Zhao S."/>
            <person name="Ji Z."/>
            <person name="Zhou Q."/>
            <person name="Hu M."/>
            <person name="Wang Y."/>
            <person name="Chen M."/>
            <person name="Xu Y."/>
            <person name="Jin H."/>
            <person name="Xiao X."/>
            <person name="Hu G."/>
            <person name="Bao F."/>
            <person name="Hu Y."/>
            <person name="Wan P."/>
            <person name="Li L."/>
            <person name="Deng X."/>
            <person name="Kuang T."/>
            <person name="Xiang C."/>
            <person name="Zhu J.K."/>
            <person name="Oliver M.J."/>
            <person name="He Y."/>
        </authorList>
    </citation>
    <scope>NUCLEOTIDE SEQUENCE [LARGE SCALE GENOMIC DNA]</scope>
    <source>
        <strain evidence="3">cv. XS01</strain>
    </source>
</reference>
<dbReference type="EMBL" id="KV004986">
    <property type="protein sequence ID" value="KZV35204.1"/>
    <property type="molecule type" value="Genomic_DNA"/>
</dbReference>
<dbReference type="AlphaFoldDB" id="A0A2Z7BLJ5"/>
<sequence length="76" mass="8580">MNPNFITWNKHDQLLCSFLLASMSESAQSQMIGCHTSSQLWTRVSQLFATRSTTLCYSLQSHLHAQFSLKDLGDVS</sequence>